<dbReference type="GO" id="GO:0016788">
    <property type="term" value="F:hydrolase activity, acting on ester bonds"/>
    <property type="evidence" value="ECO:0007669"/>
    <property type="project" value="InterPro"/>
</dbReference>
<dbReference type="GO" id="GO:0006629">
    <property type="term" value="P:lipid metabolic process"/>
    <property type="evidence" value="ECO:0007669"/>
    <property type="project" value="UniProtKB-KW"/>
</dbReference>
<evidence type="ECO:0008006" key="6">
    <source>
        <dbReference type="Google" id="ProtNLM"/>
    </source>
</evidence>
<dbReference type="EMBL" id="BQKI01000084">
    <property type="protein sequence ID" value="GJN32799.1"/>
    <property type="molecule type" value="Genomic_DNA"/>
</dbReference>
<proteinExistence type="inferred from homology"/>
<reference evidence="4" key="2">
    <citation type="submission" date="2021-12" db="EMBL/GenBank/DDBJ databases">
        <title>Resequencing data analysis of finger millet.</title>
        <authorList>
            <person name="Hatakeyama M."/>
            <person name="Aluri S."/>
            <person name="Balachadran M.T."/>
            <person name="Sivarajan S.R."/>
            <person name="Poveda L."/>
            <person name="Shimizu-Inatsugi R."/>
            <person name="Schlapbach R."/>
            <person name="Sreeman S.M."/>
            <person name="Shimizu K.K."/>
        </authorList>
    </citation>
    <scope>NUCLEOTIDE SEQUENCE</scope>
</reference>
<dbReference type="Pfam" id="PF00657">
    <property type="entry name" value="Lipase_GDSL"/>
    <property type="match status" value="2"/>
</dbReference>
<reference evidence="4" key="1">
    <citation type="journal article" date="2018" name="DNA Res.">
        <title>Multiple hybrid de novo genome assembly of finger millet, an orphan allotetraploid crop.</title>
        <authorList>
            <person name="Hatakeyama M."/>
            <person name="Aluri S."/>
            <person name="Balachadran M.T."/>
            <person name="Sivarajan S.R."/>
            <person name="Patrignani A."/>
            <person name="Gruter S."/>
            <person name="Poveda L."/>
            <person name="Shimizu-Inatsugi R."/>
            <person name="Baeten J."/>
            <person name="Francoijs K.J."/>
            <person name="Nataraja K.N."/>
            <person name="Reddy Y.A.N."/>
            <person name="Phadnis S."/>
            <person name="Ravikumar R.L."/>
            <person name="Schlapbach R."/>
            <person name="Sreeman S.M."/>
            <person name="Shimizu K.K."/>
        </authorList>
    </citation>
    <scope>NUCLEOTIDE SEQUENCE</scope>
</reference>
<protein>
    <recommendedName>
        <fullName evidence="6">GDSL esterase/lipase</fullName>
    </recommendedName>
</protein>
<dbReference type="Proteomes" id="UP001054889">
    <property type="component" value="Unassembled WGS sequence"/>
</dbReference>
<dbReference type="Gene3D" id="3.40.50.1110">
    <property type="entry name" value="SGNH hydrolase"/>
    <property type="match status" value="2"/>
</dbReference>
<dbReference type="AlphaFoldDB" id="A0AAV5FAW2"/>
<name>A0AAV5FAW2_ELECO</name>
<accession>A0AAV5FAW2</accession>
<dbReference type="PANTHER" id="PTHR46020:SF16">
    <property type="entry name" value="GDSL ESTERASE_LIPASE"/>
    <property type="match status" value="1"/>
</dbReference>
<dbReference type="InterPro" id="IPR036514">
    <property type="entry name" value="SGNH_hydro_sf"/>
</dbReference>
<gene>
    <name evidence="4" type="primary">gb21329</name>
    <name evidence="4" type="ORF">PR202_gb21329</name>
</gene>
<evidence type="ECO:0000256" key="1">
    <source>
        <dbReference type="ARBA" id="ARBA00008668"/>
    </source>
</evidence>
<keyword evidence="2" id="KW-0378">Hydrolase</keyword>
<evidence type="ECO:0000256" key="2">
    <source>
        <dbReference type="ARBA" id="ARBA00022801"/>
    </source>
</evidence>
<organism evidence="4 5">
    <name type="scientific">Eleusine coracana subsp. coracana</name>
    <dbReference type="NCBI Taxonomy" id="191504"/>
    <lineage>
        <taxon>Eukaryota</taxon>
        <taxon>Viridiplantae</taxon>
        <taxon>Streptophyta</taxon>
        <taxon>Embryophyta</taxon>
        <taxon>Tracheophyta</taxon>
        <taxon>Spermatophyta</taxon>
        <taxon>Magnoliopsida</taxon>
        <taxon>Liliopsida</taxon>
        <taxon>Poales</taxon>
        <taxon>Poaceae</taxon>
        <taxon>PACMAD clade</taxon>
        <taxon>Chloridoideae</taxon>
        <taxon>Cynodonteae</taxon>
        <taxon>Eleusininae</taxon>
        <taxon>Eleusine</taxon>
    </lineage>
</organism>
<comment type="similarity">
    <text evidence="1">Belongs to the 'GDSL' lipolytic enzyme family.</text>
</comment>
<comment type="caution">
    <text evidence="4">The sequence shown here is derived from an EMBL/GenBank/DDBJ whole genome shotgun (WGS) entry which is preliminary data.</text>
</comment>
<keyword evidence="3" id="KW-0443">Lipid metabolism</keyword>
<dbReference type="PANTHER" id="PTHR46020">
    <property type="entry name" value="OSJNBB0059K02.9 PROTEIN"/>
    <property type="match status" value="1"/>
</dbReference>
<dbReference type="InterPro" id="IPR001087">
    <property type="entry name" value="GDSL"/>
</dbReference>
<sequence length="647" mass="71864">MKCEPAVLNPDAWSLLCFQEAEFRGAAHVESRRRHDDEKEQQYKMFVFGDSFADVGNTPMTDKSPTSRSWYEPYGMSDKVHGKNPTGRYSDGLIQPDFIAKILGRDESPPAERQRGENGVDPFGMNFAVSGAGAYSESKEAPTFSEQISGFERLVRRHIIDRDLNGSVALVAFSGSHDYILSKFDKGYDKAIKMTKDVTAKIAEGVDRLLALGVNKVIVNTLPPLGCRPWFSSFTNYTSCYGPMNTVSLMHNTHLKEKLQSSRSILLLDMETSFSTIITSPYSYTNFKHKYMPCCDSEDPAGYCGQEDEDGTCSGHVECRRHGDSGGASKTKQYKLFVFGDSFADNGNYPLADLAVDTRAWYYPYGSSDYDHGASASGRFSDGMVQSDFLARILGKDLSPPAERRREQEAVDPFGMNFAVGGAGVVEGMREAPNFGTQVDKFRKLVKHGIINKDLKDSVALIAFSGKRDYARVGSMTNAQIDALAQKVTSEIADGVEQLLELGVTKVLVDALPPLGCTPWLSRPVDYGSCDGNHQATSLHNEHLLDKLLKNEAVFMLDLKTVFTDFAMPDNPDAGSRSKKFQFKLQPCCESEDQAGYCGQMENGKPEYTKCAKPDKHFYWDDMNPTQAGWKAVMKELEHPIKHFLET</sequence>
<evidence type="ECO:0000313" key="5">
    <source>
        <dbReference type="Proteomes" id="UP001054889"/>
    </source>
</evidence>
<keyword evidence="5" id="KW-1185">Reference proteome</keyword>
<evidence type="ECO:0000256" key="3">
    <source>
        <dbReference type="ARBA" id="ARBA00023098"/>
    </source>
</evidence>
<evidence type="ECO:0000313" key="4">
    <source>
        <dbReference type="EMBL" id="GJN32799.1"/>
    </source>
</evidence>